<dbReference type="EMBL" id="JAGIQL010000060">
    <property type="protein sequence ID" value="MBP0459079.1"/>
    <property type="molecule type" value="Genomic_DNA"/>
</dbReference>
<organism evidence="1 2">
    <name type="scientific">Streptomyces montanisoli</name>
    <dbReference type="NCBI Taxonomy" id="2798581"/>
    <lineage>
        <taxon>Bacteria</taxon>
        <taxon>Bacillati</taxon>
        <taxon>Actinomycetota</taxon>
        <taxon>Actinomycetes</taxon>
        <taxon>Kitasatosporales</taxon>
        <taxon>Streptomycetaceae</taxon>
        <taxon>Streptomyces</taxon>
    </lineage>
</organism>
<comment type="caution">
    <text evidence="1">The sequence shown here is derived from an EMBL/GenBank/DDBJ whole genome shotgun (WGS) entry which is preliminary data.</text>
</comment>
<evidence type="ECO:0000313" key="1">
    <source>
        <dbReference type="EMBL" id="MBP0459079.1"/>
    </source>
</evidence>
<name>A0A940MD42_9ACTN</name>
<keyword evidence="2" id="KW-1185">Reference proteome</keyword>
<reference evidence="1" key="1">
    <citation type="submission" date="2021-03" db="EMBL/GenBank/DDBJ databases">
        <title>Whole genome sequence of Streptomyces bomunensis MMS17-BM035.</title>
        <authorList>
            <person name="Lee J.H."/>
        </authorList>
    </citation>
    <scope>NUCLEOTIDE SEQUENCE</scope>
    <source>
        <strain evidence="1">MMS17-BM035</strain>
    </source>
</reference>
<dbReference type="Proteomes" id="UP000670475">
    <property type="component" value="Unassembled WGS sequence"/>
</dbReference>
<gene>
    <name evidence="1" type="ORF">JFN87_16430</name>
</gene>
<evidence type="ECO:0000313" key="2">
    <source>
        <dbReference type="Proteomes" id="UP000670475"/>
    </source>
</evidence>
<dbReference type="AlphaFoldDB" id="A0A940MD42"/>
<proteinExistence type="predicted"/>
<accession>A0A940MD42</accession>
<protein>
    <submittedName>
        <fullName evidence="1">Uncharacterized protein</fullName>
    </submittedName>
</protein>
<dbReference type="RefSeq" id="WP_209340820.1">
    <property type="nucleotide sequence ID" value="NZ_JAGIQL010000060.1"/>
</dbReference>
<sequence length="118" mass="12776">MCLAAGSLLVLAPMRVPPDGCGDLPSGRLCIEGPIGGAGAFTTRYVQYDERHESRVRLGYQRRDQRLTAFANWFGTSSTLHGSTQLSGRLSTAPDECIRGILIDANGKAYATQWTCAR</sequence>